<dbReference type="InterPro" id="IPR002569">
    <property type="entry name" value="Met_Sox_Rdtase_MsrA_dom"/>
</dbReference>
<dbReference type="InterPro" id="IPR036509">
    <property type="entry name" value="Met_Sox_Rdtase_MsrA_sf"/>
</dbReference>
<evidence type="ECO:0000313" key="6">
    <source>
        <dbReference type="EMBL" id="AJR05710.1"/>
    </source>
</evidence>
<dbReference type="OrthoDB" id="4174719at2"/>
<dbReference type="Gene3D" id="3.30.1060.10">
    <property type="entry name" value="Peptide methionine sulphoxide reductase MsrA"/>
    <property type="match status" value="1"/>
</dbReference>
<organism evidence="6 7">
    <name type="scientific">Photobacterium gaetbulicola Gung47</name>
    <dbReference type="NCBI Taxonomy" id="658445"/>
    <lineage>
        <taxon>Bacteria</taxon>
        <taxon>Pseudomonadati</taxon>
        <taxon>Pseudomonadota</taxon>
        <taxon>Gammaproteobacteria</taxon>
        <taxon>Vibrionales</taxon>
        <taxon>Vibrionaceae</taxon>
        <taxon>Photobacterium</taxon>
    </lineage>
</organism>
<dbReference type="PANTHER" id="PTHR43774:SF1">
    <property type="entry name" value="PEPTIDE METHIONINE SULFOXIDE REDUCTASE MSRA 2"/>
    <property type="match status" value="1"/>
</dbReference>
<dbReference type="PATRIC" id="fig|658445.3.peg.741"/>
<evidence type="ECO:0000313" key="7">
    <source>
        <dbReference type="Proteomes" id="UP000032303"/>
    </source>
</evidence>
<dbReference type="EC" id="1.8.4.11" evidence="1"/>
<evidence type="ECO:0000256" key="4">
    <source>
        <dbReference type="ARBA" id="ARBA00048782"/>
    </source>
</evidence>
<comment type="catalytic activity">
    <reaction evidence="4">
        <text>[thioredoxin]-disulfide + L-methionine + H2O = L-methionine (S)-S-oxide + [thioredoxin]-dithiol</text>
        <dbReference type="Rhea" id="RHEA:19993"/>
        <dbReference type="Rhea" id="RHEA-COMP:10698"/>
        <dbReference type="Rhea" id="RHEA-COMP:10700"/>
        <dbReference type="ChEBI" id="CHEBI:15377"/>
        <dbReference type="ChEBI" id="CHEBI:29950"/>
        <dbReference type="ChEBI" id="CHEBI:50058"/>
        <dbReference type="ChEBI" id="CHEBI:57844"/>
        <dbReference type="ChEBI" id="CHEBI:58772"/>
        <dbReference type="EC" id="1.8.4.11"/>
    </reaction>
</comment>
<feature type="domain" description="Peptide methionine sulphoxide reductase MsrA" evidence="5">
    <location>
        <begin position="9"/>
        <end position="141"/>
    </location>
</feature>
<protein>
    <recommendedName>
        <fullName evidence="1">peptide-methionine (S)-S-oxide reductase</fullName>
        <ecNumber evidence="1">1.8.4.11</ecNumber>
    </recommendedName>
</protein>
<evidence type="ECO:0000256" key="2">
    <source>
        <dbReference type="ARBA" id="ARBA00023002"/>
    </source>
</evidence>
<evidence type="ECO:0000256" key="3">
    <source>
        <dbReference type="ARBA" id="ARBA00047806"/>
    </source>
</evidence>
<dbReference type="KEGG" id="pgb:H744_1c0685"/>
<keyword evidence="7" id="KW-1185">Reference proteome</keyword>
<dbReference type="GO" id="GO:0008113">
    <property type="term" value="F:peptide-methionine (S)-S-oxide reductase activity"/>
    <property type="evidence" value="ECO:0007669"/>
    <property type="project" value="UniProtKB-EC"/>
</dbReference>
<dbReference type="Pfam" id="PF01625">
    <property type="entry name" value="PMSR"/>
    <property type="match status" value="1"/>
</dbReference>
<evidence type="ECO:0000256" key="1">
    <source>
        <dbReference type="ARBA" id="ARBA00012502"/>
    </source>
</evidence>
<proteinExistence type="predicted"/>
<dbReference type="AlphaFoldDB" id="A0A0C5WRX2"/>
<dbReference type="STRING" id="658445.H744_1c0685"/>
<reference evidence="6 7" key="1">
    <citation type="submission" date="2013-05" db="EMBL/GenBank/DDBJ databases">
        <title>Complete genome sequence of the lipase-producing bacterium Photobacterium gaetbulicola Gung47.</title>
        <authorList>
            <person name="Kim Y.-O."/>
        </authorList>
    </citation>
    <scope>NUCLEOTIDE SEQUENCE [LARGE SCALE GENOMIC DNA]</scope>
    <source>
        <strain evidence="6 7">Gung47</strain>
    </source>
</reference>
<dbReference type="PANTHER" id="PTHR43774">
    <property type="entry name" value="PEPTIDE METHIONINE SULFOXIDE REDUCTASE"/>
    <property type="match status" value="1"/>
</dbReference>
<name>A0A0C5WRX2_9GAMM</name>
<gene>
    <name evidence="6" type="ORF">H744_1c0685</name>
</gene>
<dbReference type="EMBL" id="CP005973">
    <property type="protein sequence ID" value="AJR05710.1"/>
    <property type="molecule type" value="Genomic_DNA"/>
</dbReference>
<keyword evidence="2" id="KW-0560">Oxidoreductase</keyword>
<dbReference type="HOGENOM" id="CLU_031040_10_0_6"/>
<dbReference type="Proteomes" id="UP000032303">
    <property type="component" value="Chromosome 1"/>
</dbReference>
<comment type="catalytic activity">
    <reaction evidence="3">
        <text>L-methionyl-[protein] + [thioredoxin]-disulfide + H2O = L-methionyl-(S)-S-oxide-[protein] + [thioredoxin]-dithiol</text>
        <dbReference type="Rhea" id="RHEA:14217"/>
        <dbReference type="Rhea" id="RHEA-COMP:10698"/>
        <dbReference type="Rhea" id="RHEA-COMP:10700"/>
        <dbReference type="Rhea" id="RHEA-COMP:12313"/>
        <dbReference type="Rhea" id="RHEA-COMP:12315"/>
        <dbReference type="ChEBI" id="CHEBI:15377"/>
        <dbReference type="ChEBI" id="CHEBI:16044"/>
        <dbReference type="ChEBI" id="CHEBI:29950"/>
        <dbReference type="ChEBI" id="CHEBI:44120"/>
        <dbReference type="ChEBI" id="CHEBI:50058"/>
        <dbReference type="EC" id="1.8.4.11"/>
    </reaction>
</comment>
<sequence length="188" mass="21337">MMKTQQLGFSGSCYWCMEAVFQSLEGVISAEQGWMNALNDTECYEAVLVEYDPLKITVDTLVGVHLHTHHCTSEHALRSRYPSVVYAFTEPQRLRAMEALNLHQADFGDPLLTRVQGAGTFISCEDEKQNYFFSHPNRPFCEGQIMPKLQILLARYSTHVSAGKRRLIEQFQEQSTTMKKGGSDDPPK</sequence>
<evidence type="ECO:0000259" key="5">
    <source>
        <dbReference type="Pfam" id="PF01625"/>
    </source>
</evidence>
<dbReference type="SUPFAM" id="SSF55068">
    <property type="entry name" value="Peptide methionine sulfoxide reductase"/>
    <property type="match status" value="1"/>
</dbReference>
<accession>A0A0C5WRX2</accession>